<sequence length="195" mass="21927">MKSFNTKTITDALKKHDYPFFKGDYNLNIIGVRSNDTDANTFNDVIVVLYELDKKQVMHVFPATTDPGLFYRKNPLNVEGTAIVVPGHYRGVWQIGPHQAKYNALVQRKPMKVYRDNDQDAGLDMDETSIDEGLFGINLHRAGVNNISLQVDKWSAGCQVLADPCDFDLLMALAKKSASMYGPSFSYTLLTEEQL</sequence>
<evidence type="ECO:0000313" key="1">
    <source>
        <dbReference type="EMBL" id="GLP98688.1"/>
    </source>
</evidence>
<organism evidence="1 2">
    <name type="scientific">Methylophaga thalassica</name>
    <dbReference type="NCBI Taxonomy" id="40223"/>
    <lineage>
        <taxon>Bacteria</taxon>
        <taxon>Pseudomonadati</taxon>
        <taxon>Pseudomonadota</taxon>
        <taxon>Gammaproteobacteria</taxon>
        <taxon>Thiotrichales</taxon>
        <taxon>Piscirickettsiaceae</taxon>
        <taxon>Methylophaga</taxon>
    </lineage>
</organism>
<comment type="caution">
    <text evidence="1">The sequence shown here is derived from an EMBL/GenBank/DDBJ whole genome shotgun (WGS) entry which is preliminary data.</text>
</comment>
<reference evidence="1" key="1">
    <citation type="journal article" date="2014" name="Int. J. Syst. Evol. Microbiol.">
        <title>Complete genome of a new Firmicutes species belonging to the dominant human colonic microbiota ('Ruminococcus bicirculans') reveals two chromosomes and a selective capacity to utilize plant glucans.</title>
        <authorList>
            <consortium name="NISC Comparative Sequencing Program"/>
            <person name="Wegmann U."/>
            <person name="Louis P."/>
            <person name="Goesmann A."/>
            <person name="Henrissat B."/>
            <person name="Duncan S.H."/>
            <person name="Flint H.J."/>
        </authorList>
    </citation>
    <scope>NUCLEOTIDE SEQUENCE</scope>
    <source>
        <strain evidence="1">NBRC 102424</strain>
    </source>
</reference>
<name>A0ABQ5TU54_9GAMM</name>
<dbReference type="EMBL" id="BSND01000003">
    <property type="protein sequence ID" value="GLP98688.1"/>
    <property type="molecule type" value="Genomic_DNA"/>
</dbReference>
<evidence type="ECO:0000313" key="2">
    <source>
        <dbReference type="Proteomes" id="UP001161423"/>
    </source>
</evidence>
<keyword evidence="2" id="KW-1185">Reference proteome</keyword>
<proteinExistence type="predicted"/>
<reference evidence="1" key="2">
    <citation type="submission" date="2023-01" db="EMBL/GenBank/DDBJ databases">
        <title>Draft genome sequence of Methylophaga thalassica strain NBRC 102424.</title>
        <authorList>
            <person name="Sun Q."/>
            <person name="Mori K."/>
        </authorList>
    </citation>
    <scope>NUCLEOTIDE SEQUENCE</scope>
    <source>
        <strain evidence="1">NBRC 102424</strain>
    </source>
</reference>
<dbReference type="RefSeq" id="WP_284722347.1">
    <property type="nucleotide sequence ID" value="NZ_BSND01000003.1"/>
</dbReference>
<dbReference type="Proteomes" id="UP001161423">
    <property type="component" value="Unassembled WGS sequence"/>
</dbReference>
<protein>
    <submittedName>
        <fullName evidence="1">Uncharacterized protein</fullName>
    </submittedName>
</protein>
<accession>A0ABQ5TU54</accession>
<gene>
    <name evidence="1" type="ORF">GCM10007891_05420</name>
</gene>